<dbReference type="AlphaFoldDB" id="A0A1D7XK29"/>
<dbReference type="GO" id="GO:0000725">
    <property type="term" value="P:recombinational repair"/>
    <property type="evidence" value="ECO:0007669"/>
    <property type="project" value="TreeGrafter"/>
</dbReference>
<evidence type="ECO:0000256" key="5">
    <source>
        <dbReference type="ARBA" id="ARBA00023235"/>
    </source>
</evidence>
<reference evidence="12" key="1">
    <citation type="submission" date="2016-09" db="EMBL/GenBank/DDBJ databases">
        <title>Genomics of Clostridium taeniosporum, an organism which forms endospores with ribbon-like appendages.</title>
        <authorList>
            <person name="Walker J.R."/>
        </authorList>
    </citation>
    <scope>NUCLEOTIDE SEQUENCE [LARGE SCALE GENOMIC DNA]</scope>
    <source>
        <strain evidence="12">1/k</strain>
    </source>
</reference>
<dbReference type="Pfam" id="PF00580">
    <property type="entry name" value="UvrD-helicase"/>
    <property type="match status" value="1"/>
</dbReference>
<dbReference type="Gene3D" id="3.40.50.300">
    <property type="entry name" value="P-loop containing nucleotide triphosphate hydrolases"/>
    <property type="match status" value="2"/>
</dbReference>
<dbReference type="GO" id="GO:0005524">
    <property type="term" value="F:ATP binding"/>
    <property type="evidence" value="ECO:0007669"/>
    <property type="project" value="UniProtKB-UniRule"/>
</dbReference>
<keyword evidence="5" id="KW-0413">Isomerase</keyword>
<sequence length="503" mass="58844">MQLNIEQKRIIANKPNGHSLIKGVVGSGKTTVAVNKIPLLLRHYCPEKDDKVLIVTYNKSLKKYVSNIYDKIKDKVNVQVNLFDEDNSLKLFIERIDDILIYYFNKHKKENNLNIDIASRKECKIQLINAIDFVRSLYKDIEIIDSKYFQFIKEEIMWIKACNYNNLQEYQLVDRIGRISNIKKDGPQKLRKNSDKRRAIFEVLLKYNDNLQKINKVDFQDVAFLALKEVKQYQKEKYTHILIDESQDLTRVELEFLKNLYNKKAYSSITFITDEAQSIYPHAWLIKNRSFASLGYDMTGKSNLLSKNYRTTTQIAQAAFSLIDTHKDMIQKDNIVKPKLIDKQGEYPSFKNFDNKIEEGLYIVNLINKNFTSGYNLKDIVIIARLKKQLKDIKKFLQAYNIPSSIFDDNDEIDFLEETVKLVTMHSVKGLEFKVVIIAGLNSKVMPLCLVKNEEEDMDMLEFRERKLLYVGMTRATEKLFLTSNGMPSKFIDDIDDRYLSVK</sequence>
<evidence type="ECO:0000256" key="1">
    <source>
        <dbReference type="ARBA" id="ARBA00022741"/>
    </source>
</evidence>
<evidence type="ECO:0000256" key="2">
    <source>
        <dbReference type="ARBA" id="ARBA00022801"/>
    </source>
</evidence>
<dbReference type="InterPro" id="IPR014017">
    <property type="entry name" value="DNA_helicase_UvrD-like_C"/>
</dbReference>
<comment type="catalytic activity">
    <reaction evidence="6">
        <text>Couples ATP hydrolysis with the unwinding of duplex DNA by translocating in the 3'-5' direction.</text>
        <dbReference type="EC" id="5.6.2.4"/>
    </reaction>
</comment>
<dbReference type="PROSITE" id="PS51198">
    <property type="entry name" value="UVRD_HELICASE_ATP_BIND"/>
    <property type="match status" value="1"/>
</dbReference>
<dbReference type="InterPro" id="IPR027417">
    <property type="entry name" value="P-loop_NTPase"/>
</dbReference>
<evidence type="ECO:0000256" key="6">
    <source>
        <dbReference type="ARBA" id="ARBA00034617"/>
    </source>
</evidence>
<evidence type="ECO:0000313" key="11">
    <source>
        <dbReference type="EMBL" id="AOR23685.1"/>
    </source>
</evidence>
<dbReference type="Proteomes" id="UP000094652">
    <property type="component" value="Chromosome"/>
</dbReference>
<dbReference type="EMBL" id="CP017253">
    <property type="protein sequence ID" value="AOR23685.1"/>
    <property type="molecule type" value="Genomic_DNA"/>
</dbReference>
<keyword evidence="3 9" id="KW-0347">Helicase</keyword>
<organism evidence="11 12">
    <name type="scientific">Clostridium taeniosporum</name>
    <dbReference type="NCBI Taxonomy" id="394958"/>
    <lineage>
        <taxon>Bacteria</taxon>
        <taxon>Bacillati</taxon>
        <taxon>Bacillota</taxon>
        <taxon>Clostridia</taxon>
        <taxon>Eubacteriales</taxon>
        <taxon>Clostridiaceae</taxon>
        <taxon>Clostridium</taxon>
    </lineage>
</organism>
<dbReference type="PANTHER" id="PTHR11070">
    <property type="entry name" value="UVRD / RECB / PCRA DNA HELICASE FAMILY MEMBER"/>
    <property type="match status" value="1"/>
</dbReference>
<accession>A0A1D7XK29</accession>
<dbReference type="GO" id="GO:0003677">
    <property type="term" value="F:DNA binding"/>
    <property type="evidence" value="ECO:0007669"/>
    <property type="project" value="InterPro"/>
</dbReference>
<proteinExistence type="predicted"/>
<dbReference type="InterPro" id="IPR000212">
    <property type="entry name" value="DNA_helicase_UvrD/REP"/>
</dbReference>
<dbReference type="PANTHER" id="PTHR11070:SF45">
    <property type="entry name" value="DNA 3'-5' HELICASE"/>
    <property type="match status" value="1"/>
</dbReference>
<feature type="domain" description="UvrD-like helicase ATP-binding" evidence="10">
    <location>
        <begin position="2"/>
        <end position="312"/>
    </location>
</feature>
<dbReference type="KEGG" id="ctae:BGI42_08045"/>
<dbReference type="InterPro" id="IPR014016">
    <property type="entry name" value="UvrD-like_ATP-bd"/>
</dbReference>
<gene>
    <name evidence="11" type="ORF">BGI42_08045</name>
</gene>
<evidence type="ECO:0000313" key="12">
    <source>
        <dbReference type="Proteomes" id="UP000094652"/>
    </source>
</evidence>
<dbReference type="EC" id="5.6.2.4" evidence="7"/>
<dbReference type="SUPFAM" id="SSF52540">
    <property type="entry name" value="P-loop containing nucleoside triphosphate hydrolases"/>
    <property type="match status" value="1"/>
</dbReference>
<protein>
    <recommendedName>
        <fullName evidence="7">DNA 3'-5' helicase</fullName>
        <ecNumber evidence="7">5.6.2.4</ecNumber>
    </recommendedName>
</protein>
<evidence type="ECO:0000256" key="7">
    <source>
        <dbReference type="ARBA" id="ARBA00034808"/>
    </source>
</evidence>
<evidence type="ECO:0000256" key="8">
    <source>
        <dbReference type="ARBA" id="ARBA00048988"/>
    </source>
</evidence>
<dbReference type="STRING" id="394958.BGI42_08045"/>
<keyword evidence="2 9" id="KW-0378">Hydrolase</keyword>
<comment type="catalytic activity">
    <reaction evidence="8">
        <text>ATP + H2O = ADP + phosphate + H(+)</text>
        <dbReference type="Rhea" id="RHEA:13065"/>
        <dbReference type="ChEBI" id="CHEBI:15377"/>
        <dbReference type="ChEBI" id="CHEBI:15378"/>
        <dbReference type="ChEBI" id="CHEBI:30616"/>
        <dbReference type="ChEBI" id="CHEBI:43474"/>
        <dbReference type="ChEBI" id="CHEBI:456216"/>
        <dbReference type="EC" id="5.6.2.4"/>
    </reaction>
</comment>
<evidence type="ECO:0000256" key="3">
    <source>
        <dbReference type="ARBA" id="ARBA00022806"/>
    </source>
</evidence>
<keyword evidence="4 9" id="KW-0067">ATP-binding</keyword>
<evidence type="ECO:0000259" key="10">
    <source>
        <dbReference type="PROSITE" id="PS51198"/>
    </source>
</evidence>
<keyword evidence="12" id="KW-1185">Reference proteome</keyword>
<dbReference type="OrthoDB" id="9787585at2"/>
<evidence type="ECO:0000256" key="9">
    <source>
        <dbReference type="PROSITE-ProRule" id="PRU00560"/>
    </source>
</evidence>
<dbReference type="RefSeq" id="WP_069679836.1">
    <property type="nucleotide sequence ID" value="NZ_CP017253.2"/>
</dbReference>
<keyword evidence="1 9" id="KW-0547">Nucleotide-binding</keyword>
<evidence type="ECO:0000256" key="4">
    <source>
        <dbReference type="ARBA" id="ARBA00022840"/>
    </source>
</evidence>
<feature type="binding site" evidence="9">
    <location>
        <begin position="23"/>
        <end position="30"/>
    </location>
    <ligand>
        <name>ATP</name>
        <dbReference type="ChEBI" id="CHEBI:30616"/>
    </ligand>
</feature>
<dbReference type="Pfam" id="PF13361">
    <property type="entry name" value="UvrD_C"/>
    <property type="match status" value="2"/>
</dbReference>
<dbReference type="GO" id="GO:0043138">
    <property type="term" value="F:3'-5' DNA helicase activity"/>
    <property type="evidence" value="ECO:0007669"/>
    <property type="project" value="UniProtKB-EC"/>
</dbReference>
<name>A0A1D7XK29_9CLOT</name>
<dbReference type="GO" id="GO:0016887">
    <property type="term" value="F:ATP hydrolysis activity"/>
    <property type="evidence" value="ECO:0007669"/>
    <property type="project" value="RHEA"/>
</dbReference>